<feature type="domain" description="DUF6533" evidence="3">
    <location>
        <begin position="41"/>
        <end position="83"/>
    </location>
</feature>
<feature type="transmembrane region" description="Helical" evidence="2">
    <location>
        <begin position="105"/>
        <end position="123"/>
    </location>
</feature>
<keyword evidence="2" id="KW-1133">Transmembrane helix</keyword>
<evidence type="ECO:0000256" key="1">
    <source>
        <dbReference type="SAM" id="MobiDB-lite"/>
    </source>
</evidence>
<feature type="transmembrane region" description="Helical" evidence="2">
    <location>
        <begin position="135"/>
        <end position="157"/>
    </location>
</feature>
<keyword evidence="5" id="KW-1185">Reference proteome</keyword>
<evidence type="ECO:0000313" key="4">
    <source>
        <dbReference type="EMBL" id="KAJ7764144.1"/>
    </source>
</evidence>
<dbReference type="InterPro" id="IPR045340">
    <property type="entry name" value="DUF6533"/>
</dbReference>
<protein>
    <recommendedName>
        <fullName evidence="3">DUF6533 domain-containing protein</fullName>
    </recommendedName>
</protein>
<feature type="compositionally biased region" description="Polar residues" evidence="1">
    <location>
        <begin position="325"/>
        <end position="335"/>
    </location>
</feature>
<dbReference type="EMBL" id="JARJLG010000038">
    <property type="protein sequence ID" value="KAJ7764144.1"/>
    <property type="molecule type" value="Genomic_DNA"/>
</dbReference>
<sequence length="395" mass="42394">MTTSYKSLPGGQTGIPESGGAIPEPFADVDGQLVISITTSVALALILWEYATLLPDEIRLYRKSVWGTIPPYAFLGLRYGGILVTLPSLFLVIGKTTACQTVISTSQAGGVLVVASSAIIFALRTSLSWGDNRIVRATLGTGVLLMAACWVAVATQFRSELSSTPRFGSNCYITPTVHWIPLANAASTIFFITVLVLTLLKMHYHHPRDSLIAYRIYRNNLLYLLGTTMTAATALVLESLSPAFSVLSLSTASIATVFTVAFGTRAFRNLMLATLLEAERAHGFPYPSSSPIISHTSEIRYAHPAPTRPSPIPVSRAHQSRPHTAGSTDAASTAHLNPNTSFPSPPSSYSNHSILSSPSSSHSPLSHSPLSISPLRRGALRQIPEPPRSEWSDSL</sequence>
<evidence type="ECO:0000313" key="5">
    <source>
        <dbReference type="Proteomes" id="UP001215280"/>
    </source>
</evidence>
<dbReference type="Pfam" id="PF20151">
    <property type="entry name" value="DUF6533"/>
    <property type="match status" value="1"/>
</dbReference>
<feature type="compositionally biased region" description="Low complexity" evidence="1">
    <location>
        <begin position="336"/>
        <end position="375"/>
    </location>
</feature>
<gene>
    <name evidence="4" type="ORF">DFH07DRAFT_956163</name>
</gene>
<feature type="transmembrane region" description="Helical" evidence="2">
    <location>
        <begin position="243"/>
        <end position="262"/>
    </location>
</feature>
<reference evidence="4" key="1">
    <citation type="submission" date="2023-03" db="EMBL/GenBank/DDBJ databases">
        <title>Massive genome expansion in bonnet fungi (Mycena s.s.) driven by repeated elements and novel gene families across ecological guilds.</title>
        <authorList>
            <consortium name="Lawrence Berkeley National Laboratory"/>
            <person name="Harder C.B."/>
            <person name="Miyauchi S."/>
            <person name="Viragh M."/>
            <person name="Kuo A."/>
            <person name="Thoen E."/>
            <person name="Andreopoulos B."/>
            <person name="Lu D."/>
            <person name="Skrede I."/>
            <person name="Drula E."/>
            <person name="Henrissat B."/>
            <person name="Morin E."/>
            <person name="Kohler A."/>
            <person name="Barry K."/>
            <person name="LaButti K."/>
            <person name="Morin E."/>
            <person name="Salamov A."/>
            <person name="Lipzen A."/>
            <person name="Mereny Z."/>
            <person name="Hegedus B."/>
            <person name="Baldrian P."/>
            <person name="Stursova M."/>
            <person name="Weitz H."/>
            <person name="Taylor A."/>
            <person name="Grigoriev I.V."/>
            <person name="Nagy L.G."/>
            <person name="Martin F."/>
            <person name="Kauserud H."/>
        </authorList>
    </citation>
    <scope>NUCLEOTIDE SEQUENCE</scope>
    <source>
        <strain evidence="4">CBHHK188m</strain>
    </source>
</reference>
<proteinExistence type="predicted"/>
<dbReference type="Proteomes" id="UP001215280">
    <property type="component" value="Unassembled WGS sequence"/>
</dbReference>
<feature type="transmembrane region" description="Helical" evidence="2">
    <location>
        <begin position="33"/>
        <end position="51"/>
    </location>
</feature>
<evidence type="ECO:0000256" key="2">
    <source>
        <dbReference type="SAM" id="Phobius"/>
    </source>
</evidence>
<feature type="transmembrane region" description="Helical" evidence="2">
    <location>
        <begin position="72"/>
        <end position="93"/>
    </location>
</feature>
<dbReference type="AlphaFoldDB" id="A0AAD7JG83"/>
<feature type="region of interest" description="Disordered" evidence="1">
    <location>
        <begin position="303"/>
        <end position="395"/>
    </location>
</feature>
<accession>A0AAD7JG83</accession>
<comment type="caution">
    <text evidence="4">The sequence shown here is derived from an EMBL/GenBank/DDBJ whole genome shotgun (WGS) entry which is preliminary data.</text>
</comment>
<evidence type="ECO:0000259" key="3">
    <source>
        <dbReference type="Pfam" id="PF20151"/>
    </source>
</evidence>
<feature type="transmembrane region" description="Helical" evidence="2">
    <location>
        <begin position="177"/>
        <end position="200"/>
    </location>
</feature>
<name>A0AAD7JG83_9AGAR</name>
<organism evidence="4 5">
    <name type="scientific">Mycena maculata</name>
    <dbReference type="NCBI Taxonomy" id="230809"/>
    <lineage>
        <taxon>Eukaryota</taxon>
        <taxon>Fungi</taxon>
        <taxon>Dikarya</taxon>
        <taxon>Basidiomycota</taxon>
        <taxon>Agaricomycotina</taxon>
        <taxon>Agaricomycetes</taxon>
        <taxon>Agaricomycetidae</taxon>
        <taxon>Agaricales</taxon>
        <taxon>Marasmiineae</taxon>
        <taxon>Mycenaceae</taxon>
        <taxon>Mycena</taxon>
    </lineage>
</organism>
<keyword evidence="2" id="KW-0472">Membrane</keyword>
<feature type="transmembrane region" description="Helical" evidence="2">
    <location>
        <begin position="221"/>
        <end position="237"/>
    </location>
</feature>
<keyword evidence="2" id="KW-0812">Transmembrane</keyword>